<sequence>MPIEVGESESAGTRALGERCRRGALAALAKDDWHEVYRWTKSWVTSGGGAWLPDTWVLYAVSALLKGEPRTAVHALDLGLATWITGSQDRAVLRWCRGVIIWTRLNDPKTALTDLDPADALPAWLAADQSDAIDRCAEDAARSRKRVPSVSPSPTLATAHEVRGTVAPSVINRRDGDEPSIWVAVAPYFAT</sequence>
<dbReference type="EMBL" id="CP101987">
    <property type="protein sequence ID" value="UUI72652.1"/>
    <property type="molecule type" value="Genomic_DNA"/>
</dbReference>
<proteinExistence type="predicted"/>
<dbReference type="RefSeq" id="WP_227578212.1">
    <property type="nucleotide sequence ID" value="NZ_CP101987.1"/>
</dbReference>
<evidence type="ECO:0000313" key="1">
    <source>
        <dbReference type="EMBL" id="UUI72652.1"/>
    </source>
</evidence>
<reference evidence="1 2" key="1">
    <citation type="submission" date="2022-07" db="EMBL/GenBank/DDBJ databases">
        <title>Novel species in genus cellulomonas.</title>
        <authorList>
            <person name="Ye L."/>
        </authorList>
    </citation>
    <scope>NUCLEOTIDE SEQUENCE [LARGE SCALE GENOMIC DNA]</scope>
    <source>
        <strain evidence="2">zg-B89</strain>
    </source>
</reference>
<organism evidence="1 2">
    <name type="scientific">Cellulomonas xiejunii</name>
    <dbReference type="NCBI Taxonomy" id="2968083"/>
    <lineage>
        <taxon>Bacteria</taxon>
        <taxon>Bacillati</taxon>
        <taxon>Actinomycetota</taxon>
        <taxon>Actinomycetes</taxon>
        <taxon>Micrococcales</taxon>
        <taxon>Cellulomonadaceae</taxon>
        <taxon>Cellulomonas</taxon>
    </lineage>
</organism>
<name>A0ABY5KTT4_9CELL</name>
<accession>A0ABY5KTT4</accession>
<protein>
    <submittedName>
        <fullName evidence="1">Uncharacterized protein</fullName>
    </submittedName>
</protein>
<gene>
    <name evidence="1" type="ORF">NP048_04120</name>
</gene>
<keyword evidence="2" id="KW-1185">Reference proteome</keyword>
<evidence type="ECO:0000313" key="2">
    <source>
        <dbReference type="Proteomes" id="UP001316384"/>
    </source>
</evidence>
<dbReference type="Proteomes" id="UP001316384">
    <property type="component" value="Chromosome"/>
</dbReference>